<keyword evidence="2 7" id="KW-0963">Cytoplasm</keyword>
<feature type="site" description="Important for acyl-CoA specificity" evidence="7">
    <location>
        <position position="324"/>
    </location>
</feature>
<comment type="pathway">
    <text evidence="7">Amino-acid biosynthesis; L-methionine biosynthesis via de novo pathway; O-succinyl-L-homoserine from L-homoserine: step 1/1.</text>
</comment>
<evidence type="ECO:0000256" key="4">
    <source>
        <dbReference type="ARBA" id="ARBA00022679"/>
    </source>
</evidence>
<dbReference type="RefSeq" id="WP_251810856.1">
    <property type="nucleotide sequence ID" value="NZ_CP101527.1"/>
</dbReference>
<comment type="caution">
    <text evidence="7">Lacks conserved residue(s) required for the propagation of feature annotation.</text>
</comment>
<name>A0A9E8KQK8_9ALTE</name>
<keyword evidence="3 7" id="KW-0028">Amino-acid biosynthesis</keyword>
<dbReference type="EC" id="2.3.1.46" evidence="7"/>
<dbReference type="NCBIfam" id="NF001209">
    <property type="entry name" value="PRK00175.1"/>
    <property type="match status" value="1"/>
</dbReference>
<evidence type="ECO:0000256" key="1">
    <source>
        <dbReference type="ARBA" id="ARBA00011738"/>
    </source>
</evidence>
<dbReference type="SUPFAM" id="SSF53474">
    <property type="entry name" value="alpha/beta-Hydrolases"/>
    <property type="match status" value="1"/>
</dbReference>
<dbReference type="EMBL" id="CP101527">
    <property type="protein sequence ID" value="UZW75290.1"/>
    <property type="molecule type" value="Genomic_DNA"/>
</dbReference>
<comment type="similarity">
    <text evidence="7">Belongs to the AB hydrolase superfamily. MetX family.</text>
</comment>
<dbReference type="KEGG" id="asem:NNL22_01400"/>
<dbReference type="Pfam" id="PF00561">
    <property type="entry name" value="Abhydrolase_1"/>
    <property type="match status" value="1"/>
</dbReference>
<proteinExistence type="inferred from homology"/>
<comment type="catalytic activity">
    <reaction evidence="7">
        <text>L-homoserine + succinyl-CoA = O-succinyl-L-homoserine + CoA</text>
        <dbReference type="Rhea" id="RHEA:22008"/>
        <dbReference type="ChEBI" id="CHEBI:57287"/>
        <dbReference type="ChEBI" id="CHEBI:57292"/>
        <dbReference type="ChEBI" id="CHEBI:57476"/>
        <dbReference type="ChEBI" id="CHEBI:57661"/>
        <dbReference type="EC" id="2.3.1.46"/>
    </reaction>
</comment>
<dbReference type="PANTHER" id="PTHR32268:SF11">
    <property type="entry name" value="HOMOSERINE O-ACETYLTRANSFERASE"/>
    <property type="match status" value="1"/>
</dbReference>
<evidence type="ECO:0000256" key="7">
    <source>
        <dbReference type="HAMAP-Rule" id="MF_00296"/>
    </source>
</evidence>
<accession>A0A9E8KQK8</accession>
<evidence type="ECO:0000256" key="6">
    <source>
        <dbReference type="ARBA" id="ARBA00023315"/>
    </source>
</evidence>
<dbReference type="PANTHER" id="PTHR32268">
    <property type="entry name" value="HOMOSERINE O-ACETYLTRANSFERASE"/>
    <property type="match status" value="1"/>
</dbReference>
<protein>
    <recommendedName>
        <fullName evidence="7">Homoserine O-succinyltransferase</fullName>
        <shortName evidence="7">HST</shortName>
        <ecNumber evidence="7">2.3.1.46</ecNumber>
    </recommendedName>
    <alternativeName>
        <fullName evidence="7">Homoserine transsuccinylase</fullName>
        <shortName evidence="7">HTS</shortName>
    </alternativeName>
</protein>
<evidence type="ECO:0000256" key="2">
    <source>
        <dbReference type="ARBA" id="ARBA00022490"/>
    </source>
</evidence>
<comment type="subcellular location">
    <subcellularLocation>
        <location evidence="7">Cytoplasm</location>
    </subcellularLocation>
</comment>
<dbReference type="GO" id="GO:0009092">
    <property type="term" value="P:homoserine metabolic process"/>
    <property type="evidence" value="ECO:0007669"/>
    <property type="project" value="TreeGrafter"/>
</dbReference>
<keyword evidence="5 7" id="KW-0486">Methionine biosynthesis</keyword>
<feature type="domain" description="AB hydrolase-1" evidence="9">
    <location>
        <begin position="52"/>
        <end position="359"/>
    </location>
</feature>
<dbReference type="HAMAP" id="MF_00296">
    <property type="entry name" value="MetX_acyltransf"/>
    <property type="match status" value="1"/>
</dbReference>
<evidence type="ECO:0000313" key="10">
    <source>
        <dbReference type="EMBL" id="UZW75290.1"/>
    </source>
</evidence>
<dbReference type="Proteomes" id="UP001164472">
    <property type="component" value="Chromosome"/>
</dbReference>
<dbReference type="InterPro" id="IPR008220">
    <property type="entry name" value="HAT_MetX-like"/>
</dbReference>
<dbReference type="GO" id="GO:0009086">
    <property type="term" value="P:methionine biosynthetic process"/>
    <property type="evidence" value="ECO:0007669"/>
    <property type="project" value="UniProtKB-UniRule"/>
</dbReference>
<comment type="function">
    <text evidence="7">Transfers a succinyl group from succinyl-CoA to L-homoserine, forming succinyl-L-homoserine.</text>
</comment>
<comment type="subunit">
    <text evidence="1 7">Homodimer.</text>
</comment>
<dbReference type="PIRSF" id="PIRSF000443">
    <property type="entry name" value="Homoser_Ac_trans"/>
    <property type="match status" value="1"/>
</dbReference>
<feature type="active site" description="Nucleophile" evidence="7 8">
    <location>
        <position position="157"/>
    </location>
</feature>
<keyword evidence="11" id="KW-1185">Reference proteome</keyword>
<dbReference type="Gene3D" id="3.40.50.1820">
    <property type="entry name" value="alpha/beta hydrolase"/>
    <property type="match status" value="1"/>
</dbReference>
<reference evidence="10" key="1">
    <citation type="submission" date="2022-07" db="EMBL/GenBank/DDBJ databases">
        <title>Alkalimarinus sp. nov., isolated from gut of a Alitta virens.</title>
        <authorList>
            <person name="Yang A.I."/>
            <person name="Shin N.-R."/>
        </authorList>
    </citation>
    <scope>NUCLEOTIDE SEQUENCE</scope>
    <source>
        <strain evidence="10">FA028</strain>
    </source>
</reference>
<keyword evidence="4 7" id="KW-0808">Transferase</keyword>
<dbReference type="GO" id="GO:0005737">
    <property type="term" value="C:cytoplasm"/>
    <property type="evidence" value="ECO:0007669"/>
    <property type="project" value="UniProtKB-SubCell"/>
</dbReference>
<evidence type="ECO:0000259" key="9">
    <source>
        <dbReference type="Pfam" id="PF00561"/>
    </source>
</evidence>
<sequence length="380" mass="42369">MPETLPIDSVGLVTPQTIHFDQPLTLQCGKVLPEYDLIYETYGELNSDASNAILICHALSGHHHAAGYHSLSDKKPGWWDSCIGPGKPIDTSRFFVVSLNNLGGCHGSTGPTSINPATNAQYGPEFPVVTVKDWVISQARLADKLGINTWAAVIGGSLGGMQALQWSIDYPERINNAVIIASTPKLTAQNIAFNEVARKAITSDPAFHDGRYFDHNTIPQKGLMLARMVGHITYLSDAAMGEKFGRDMRNKAFKFGYDVEFEVESYLNYQGERFSENFDANTYLLMTRALDYFDPAKEYDNQLENALAKALCKFMVISFSTDWRFSPERSEILVDELVKADKQVSYTEIDAPHGHDAFLIPTPRYMDVFSAFMNRVAKEI</sequence>
<dbReference type="FunFam" id="1.10.1740.110:FF:000001">
    <property type="entry name" value="Homoserine O-acetyltransferase"/>
    <property type="match status" value="1"/>
</dbReference>
<dbReference type="NCBIfam" id="TIGR01392">
    <property type="entry name" value="homoserO_Ac_trn"/>
    <property type="match status" value="1"/>
</dbReference>
<evidence type="ECO:0000256" key="3">
    <source>
        <dbReference type="ARBA" id="ARBA00022605"/>
    </source>
</evidence>
<evidence type="ECO:0000313" key="11">
    <source>
        <dbReference type="Proteomes" id="UP001164472"/>
    </source>
</evidence>
<dbReference type="GO" id="GO:0004414">
    <property type="term" value="F:homoserine O-acetyltransferase activity"/>
    <property type="evidence" value="ECO:0007669"/>
    <property type="project" value="TreeGrafter"/>
</dbReference>
<feature type="active site" evidence="7 8">
    <location>
        <position position="322"/>
    </location>
</feature>
<evidence type="ECO:0000256" key="5">
    <source>
        <dbReference type="ARBA" id="ARBA00023167"/>
    </source>
</evidence>
<dbReference type="InterPro" id="IPR029058">
    <property type="entry name" value="AB_hydrolase_fold"/>
</dbReference>
<keyword evidence="6 7" id="KW-0012">Acyltransferase</keyword>
<evidence type="ECO:0000256" key="8">
    <source>
        <dbReference type="PIRSR" id="PIRSR000443-1"/>
    </source>
</evidence>
<dbReference type="AlphaFoldDB" id="A0A9E8KQK8"/>
<organism evidence="10 11">
    <name type="scientific">Alkalimarinus sediminis</name>
    <dbReference type="NCBI Taxonomy" id="1632866"/>
    <lineage>
        <taxon>Bacteria</taxon>
        <taxon>Pseudomonadati</taxon>
        <taxon>Pseudomonadota</taxon>
        <taxon>Gammaproteobacteria</taxon>
        <taxon>Alteromonadales</taxon>
        <taxon>Alteromonadaceae</taxon>
        <taxon>Alkalimarinus</taxon>
    </lineage>
</organism>
<feature type="binding site" evidence="7">
    <location>
        <position position="356"/>
    </location>
    <ligand>
        <name>substrate</name>
    </ligand>
</feature>
<gene>
    <name evidence="7" type="primary">metXS</name>
    <name evidence="10" type="ORF">NNL22_01400</name>
</gene>
<dbReference type="GO" id="GO:0008899">
    <property type="term" value="F:homoserine O-succinyltransferase activity"/>
    <property type="evidence" value="ECO:0007669"/>
    <property type="project" value="UniProtKB-UniRule"/>
</dbReference>
<feature type="binding site" evidence="7">
    <location>
        <position position="227"/>
    </location>
    <ligand>
        <name>substrate</name>
    </ligand>
</feature>
<dbReference type="InterPro" id="IPR000073">
    <property type="entry name" value="AB_hydrolase_1"/>
</dbReference>
<feature type="active site" evidence="7 8">
    <location>
        <position position="355"/>
    </location>
</feature>
<dbReference type="Gene3D" id="1.10.1740.110">
    <property type="match status" value="1"/>
</dbReference>